<protein>
    <submittedName>
        <fullName evidence="1">Uncharacterized protein</fullName>
    </submittedName>
</protein>
<organism evidence="1 2">
    <name type="scientific">Aspergillus aculeatinus CBS 121060</name>
    <dbReference type="NCBI Taxonomy" id="1448322"/>
    <lineage>
        <taxon>Eukaryota</taxon>
        <taxon>Fungi</taxon>
        <taxon>Dikarya</taxon>
        <taxon>Ascomycota</taxon>
        <taxon>Pezizomycotina</taxon>
        <taxon>Eurotiomycetes</taxon>
        <taxon>Eurotiomycetidae</taxon>
        <taxon>Eurotiales</taxon>
        <taxon>Aspergillaceae</taxon>
        <taxon>Aspergillus</taxon>
        <taxon>Aspergillus subgen. Circumdati</taxon>
    </lineage>
</organism>
<name>A0ACD1HDT5_9EURO</name>
<gene>
    <name evidence="1" type="ORF">BO66DRAFT_44737</name>
</gene>
<evidence type="ECO:0000313" key="1">
    <source>
        <dbReference type="EMBL" id="RAH71992.1"/>
    </source>
</evidence>
<proteinExistence type="predicted"/>
<accession>A0ACD1HDT5</accession>
<sequence length="126" mass="14645">MVSKIRMSTLYAYHLSTYPDWLSIYTLGLLCIWSEYILDLDSGATRSHLSTTWKYRYMLPAQQNSAVSLSLSISEGNMVSLFLFTLKSPLIPRLWRVHNRHVLRMEQHKASLMRLGPSALKRQDIK</sequence>
<evidence type="ECO:0000313" key="2">
    <source>
        <dbReference type="Proteomes" id="UP000249661"/>
    </source>
</evidence>
<keyword evidence="2" id="KW-1185">Reference proteome</keyword>
<reference evidence="1" key="1">
    <citation type="submission" date="2018-02" db="EMBL/GenBank/DDBJ databases">
        <title>The genomes of Aspergillus section Nigri reveals drivers in fungal speciation.</title>
        <authorList>
            <consortium name="DOE Joint Genome Institute"/>
            <person name="Vesth T.C."/>
            <person name="Nybo J."/>
            <person name="Theobald S."/>
            <person name="Brandl J."/>
            <person name="Frisvad J.C."/>
            <person name="Nielsen K.F."/>
            <person name="Lyhne E.K."/>
            <person name="Kogle M.E."/>
            <person name="Kuo A."/>
            <person name="Riley R."/>
            <person name="Clum A."/>
            <person name="Nolan M."/>
            <person name="Lipzen A."/>
            <person name="Salamov A."/>
            <person name="Henrissat B."/>
            <person name="Wiebenga A."/>
            <person name="De vries R.P."/>
            <person name="Grigoriev I.V."/>
            <person name="Mortensen U.H."/>
            <person name="Andersen M.R."/>
            <person name="Baker S.E."/>
        </authorList>
    </citation>
    <scope>NUCLEOTIDE SEQUENCE</scope>
    <source>
        <strain evidence="1">CBS 121060</strain>
    </source>
</reference>
<dbReference type="EMBL" id="KZ824946">
    <property type="protein sequence ID" value="RAH71992.1"/>
    <property type="molecule type" value="Genomic_DNA"/>
</dbReference>
<dbReference type="Proteomes" id="UP000249661">
    <property type="component" value="Unassembled WGS sequence"/>
</dbReference>